<dbReference type="PANTHER" id="PTHR24103">
    <property type="entry name" value="E3 UBIQUITIN-PROTEIN LIGASE TRIM"/>
    <property type="match status" value="1"/>
</dbReference>
<keyword evidence="2 4" id="KW-0863">Zinc-finger</keyword>
<evidence type="ECO:0000256" key="2">
    <source>
        <dbReference type="ARBA" id="ARBA00022771"/>
    </source>
</evidence>
<dbReference type="Pfam" id="PF15227">
    <property type="entry name" value="zf-C3HC4_4"/>
    <property type="match status" value="1"/>
</dbReference>
<dbReference type="PROSITE" id="PS00518">
    <property type="entry name" value="ZF_RING_1"/>
    <property type="match status" value="1"/>
</dbReference>
<sequence>MAPSALQGRHTNPKSPEVTFGLERESPFDFREPETESKFVSFLMAAANPEELLESELKCPVCLDYFNNPVTLDCGHNFCQVCITRSWEEWNGNVSCPECRQVFPKKSFKLNRKLGNVVEANQKVKLLSSPEKTCKIHNEPLKLFCQEDQVLICMVCHLARDHKHHTMIPIEEADQDYKAQIQNRVESLKKQREKVLVFKSNGETESWELLKQTEQERQKTVAEFKKLRQFLERRERLQLAQVEELEKEIAKRRDEHETKQYEEIVSLTELISEMEGKCLQTATEFLQVSLGEKQPRTFQEKGRMSIHV</sequence>
<evidence type="ECO:0000256" key="3">
    <source>
        <dbReference type="ARBA" id="ARBA00022833"/>
    </source>
</evidence>
<dbReference type="SUPFAM" id="SSF57850">
    <property type="entry name" value="RING/U-box"/>
    <property type="match status" value="1"/>
</dbReference>
<dbReference type="CDD" id="cd19762">
    <property type="entry name" value="Bbox2_TRIM7-like"/>
    <property type="match status" value="1"/>
</dbReference>
<dbReference type="Ensembl" id="ENSSPUT00000018232.1">
    <property type="protein sequence ID" value="ENSSPUP00000017112.1"/>
    <property type="gene ID" value="ENSSPUG00000013245.1"/>
</dbReference>
<name>A0A8D0H857_SPHPU</name>
<evidence type="ECO:0000259" key="6">
    <source>
        <dbReference type="PROSITE" id="PS50089"/>
    </source>
</evidence>
<dbReference type="Proteomes" id="UP000694392">
    <property type="component" value="Unplaced"/>
</dbReference>
<protein>
    <submittedName>
        <fullName evidence="8">Uncharacterized protein</fullName>
    </submittedName>
</protein>
<dbReference type="Ensembl" id="ENSSPUT00000018219.1">
    <property type="protein sequence ID" value="ENSSPUP00000017099.1"/>
    <property type="gene ID" value="ENSSPUG00000013245.1"/>
</dbReference>
<dbReference type="CDD" id="cd16594">
    <property type="entry name" value="RING-HC_TRIM7-like_C-IV"/>
    <property type="match status" value="1"/>
</dbReference>
<dbReference type="Pfam" id="PF00643">
    <property type="entry name" value="zf-B_box"/>
    <property type="match status" value="1"/>
</dbReference>
<evidence type="ECO:0000256" key="1">
    <source>
        <dbReference type="ARBA" id="ARBA00022723"/>
    </source>
</evidence>
<keyword evidence="1" id="KW-0479">Metal-binding</keyword>
<reference evidence="8" key="1">
    <citation type="submission" date="2025-05" db="UniProtKB">
        <authorList>
            <consortium name="Ensembl"/>
        </authorList>
    </citation>
    <scope>IDENTIFICATION</scope>
</reference>
<evidence type="ECO:0000259" key="7">
    <source>
        <dbReference type="PROSITE" id="PS50119"/>
    </source>
</evidence>
<dbReference type="SMART" id="SM00184">
    <property type="entry name" value="RING"/>
    <property type="match status" value="1"/>
</dbReference>
<dbReference type="GO" id="GO:0008270">
    <property type="term" value="F:zinc ion binding"/>
    <property type="evidence" value="ECO:0007669"/>
    <property type="project" value="UniProtKB-KW"/>
</dbReference>
<dbReference type="OMA" id="CEELRMV"/>
<dbReference type="PROSITE" id="PS50119">
    <property type="entry name" value="ZF_BBOX"/>
    <property type="match status" value="1"/>
</dbReference>
<proteinExistence type="predicted"/>
<organism evidence="8 9">
    <name type="scientific">Sphenodon punctatus</name>
    <name type="common">Tuatara</name>
    <name type="synonym">Hatteria punctata</name>
    <dbReference type="NCBI Taxonomy" id="8508"/>
    <lineage>
        <taxon>Eukaryota</taxon>
        <taxon>Metazoa</taxon>
        <taxon>Chordata</taxon>
        <taxon>Craniata</taxon>
        <taxon>Vertebrata</taxon>
        <taxon>Euteleostomi</taxon>
        <taxon>Lepidosauria</taxon>
        <taxon>Sphenodontia</taxon>
        <taxon>Sphenodontidae</taxon>
        <taxon>Sphenodon</taxon>
    </lineage>
</organism>
<dbReference type="Gene3D" id="3.30.40.10">
    <property type="entry name" value="Zinc/RING finger domain, C3HC4 (zinc finger)"/>
    <property type="match status" value="1"/>
</dbReference>
<keyword evidence="9" id="KW-1185">Reference proteome</keyword>
<evidence type="ECO:0000256" key="4">
    <source>
        <dbReference type="PROSITE-ProRule" id="PRU00024"/>
    </source>
</evidence>
<dbReference type="SUPFAM" id="SSF57845">
    <property type="entry name" value="B-box zinc-binding domain"/>
    <property type="match status" value="1"/>
</dbReference>
<accession>A0A8D0H857</accession>
<feature type="domain" description="B box-type" evidence="7">
    <location>
        <begin position="129"/>
        <end position="170"/>
    </location>
</feature>
<keyword evidence="5" id="KW-0175">Coiled coil</keyword>
<feature type="coiled-coil region" evidence="5">
    <location>
        <begin position="228"/>
        <end position="262"/>
    </location>
</feature>
<feature type="domain" description="RING-type" evidence="6">
    <location>
        <begin position="59"/>
        <end position="100"/>
    </location>
</feature>
<keyword evidence="3" id="KW-0862">Zinc</keyword>
<evidence type="ECO:0000256" key="5">
    <source>
        <dbReference type="SAM" id="Coils"/>
    </source>
</evidence>
<dbReference type="PROSITE" id="PS50089">
    <property type="entry name" value="ZF_RING_2"/>
    <property type="match status" value="1"/>
</dbReference>
<dbReference type="InterPro" id="IPR013083">
    <property type="entry name" value="Znf_RING/FYVE/PHD"/>
</dbReference>
<dbReference type="GeneTree" id="ENSGT01030000234669"/>
<dbReference type="InterPro" id="IPR000315">
    <property type="entry name" value="Znf_B-box"/>
</dbReference>
<dbReference type="SMART" id="SM00336">
    <property type="entry name" value="BBOX"/>
    <property type="match status" value="1"/>
</dbReference>
<dbReference type="InterPro" id="IPR050143">
    <property type="entry name" value="TRIM/RBCC"/>
</dbReference>
<dbReference type="InterPro" id="IPR001841">
    <property type="entry name" value="Znf_RING"/>
</dbReference>
<dbReference type="InterPro" id="IPR017907">
    <property type="entry name" value="Znf_RING_CS"/>
</dbReference>
<dbReference type="Gene3D" id="3.30.160.60">
    <property type="entry name" value="Classic Zinc Finger"/>
    <property type="match status" value="1"/>
</dbReference>
<dbReference type="AlphaFoldDB" id="A0A8D0H857"/>
<evidence type="ECO:0000313" key="9">
    <source>
        <dbReference type="Proteomes" id="UP000694392"/>
    </source>
</evidence>
<evidence type="ECO:0000313" key="8">
    <source>
        <dbReference type="Ensembl" id="ENSSPUP00000017099.1"/>
    </source>
</evidence>